<dbReference type="SUPFAM" id="SSF52540">
    <property type="entry name" value="P-loop containing nucleoside triphosphate hydrolases"/>
    <property type="match status" value="1"/>
</dbReference>
<comment type="caution">
    <text evidence="1">The sequence shown here is derived from an EMBL/GenBank/DDBJ whole genome shotgun (WGS) entry which is preliminary data.</text>
</comment>
<dbReference type="EMBL" id="VSGZ01000007">
    <property type="protein sequence ID" value="TXY94218.1"/>
    <property type="molecule type" value="Genomic_DNA"/>
</dbReference>
<accession>A0A5C9T4C3</accession>
<dbReference type="RefSeq" id="WP_000209850.1">
    <property type="nucleotide sequence ID" value="NZ_VHOE01000006.1"/>
</dbReference>
<name>A0A5C9T4C3_VIBCL</name>
<reference evidence="1 2" key="1">
    <citation type="submission" date="2019-06" db="EMBL/GenBank/DDBJ databases">
        <title>Vibrio cholerae phylogeny based on whole-genome sequencing reveals genetic diversity and population strucutre.</title>
        <authorList>
            <person name="Zhiqiu Y."/>
            <person name="Bin L."/>
            <person name="Lingyan J."/>
        </authorList>
    </citation>
    <scope>NUCLEOTIDE SEQUENCE [LARGE SCALE GENOMIC DNA]</scope>
    <source>
        <strain evidence="1 2">N2768</strain>
    </source>
</reference>
<gene>
    <name evidence="1" type="ORF">FXE67_02535</name>
</gene>
<dbReference type="Gene3D" id="3.40.50.300">
    <property type="entry name" value="P-loop containing nucleotide triphosphate hydrolases"/>
    <property type="match status" value="1"/>
</dbReference>
<dbReference type="AlphaFoldDB" id="A0A5C9T4C3"/>
<keyword evidence="1" id="KW-0547">Nucleotide-binding</keyword>
<organism evidence="1 2">
    <name type="scientific">Vibrio cholerae</name>
    <dbReference type="NCBI Taxonomy" id="666"/>
    <lineage>
        <taxon>Bacteria</taxon>
        <taxon>Pseudomonadati</taxon>
        <taxon>Pseudomonadota</taxon>
        <taxon>Gammaproteobacteria</taxon>
        <taxon>Vibrionales</taxon>
        <taxon>Vibrionaceae</taxon>
        <taxon>Vibrio</taxon>
    </lineage>
</organism>
<evidence type="ECO:0000313" key="1">
    <source>
        <dbReference type="EMBL" id="TXY94218.1"/>
    </source>
</evidence>
<dbReference type="GO" id="GO:0005524">
    <property type="term" value="F:ATP binding"/>
    <property type="evidence" value="ECO:0007669"/>
    <property type="project" value="UniProtKB-KW"/>
</dbReference>
<dbReference type="InterPro" id="IPR027417">
    <property type="entry name" value="P-loop_NTPase"/>
</dbReference>
<keyword evidence="1" id="KW-0067">ATP-binding</keyword>
<sequence>MTTLTAKDFHNAFIDTNRPTDVMSYYVNRAPDTAHDSVAEMKQAIEWEETPGCYLFSGLRGAGKTTELQRLQAELAQEGIPTFYCNADDFLDLNEPQVTQTELIFTALAGLSHAVNERYGKDFLTETIWERTKRIMTSEVGIKPKVKAPMIEVELSLKENPSFKQELIQFANSSNAFFHDAATFASEVATSVKDKTGQQKIVLIVDSLERLSAPNGQENTLFESLKDLFFNFPARLAFPDITVIYTVPPYIHAVLPSINQFYSGCFSLPNFKVMQTPVKDQDLKRNPEGIAKMVEVVAKRFNDWENFITKPVIEEFAWLCGGNVRRMFALIRHTTKKAVLGKVNFPIDRVNCMPVQQAILEETKNYQWLNAQDRKWLAHCKTHSGNLAQNINELSTDLAPIIRLFDHSLVLNYQNGSIWYQVPPIMTGHFDA</sequence>
<proteinExistence type="predicted"/>
<protein>
    <submittedName>
        <fullName evidence="1">ATP-binding protein</fullName>
    </submittedName>
</protein>
<evidence type="ECO:0000313" key="2">
    <source>
        <dbReference type="Proteomes" id="UP000323583"/>
    </source>
</evidence>
<dbReference type="Proteomes" id="UP000323583">
    <property type="component" value="Unassembled WGS sequence"/>
</dbReference>